<dbReference type="GO" id="GO:0005509">
    <property type="term" value="F:calcium ion binding"/>
    <property type="evidence" value="ECO:0007669"/>
    <property type="project" value="InterPro"/>
</dbReference>
<dbReference type="SMART" id="SM00635">
    <property type="entry name" value="BID_2"/>
    <property type="match status" value="1"/>
</dbReference>
<keyword evidence="1 4" id="KW-0732">Signal</keyword>
<keyword evidence="7" id="KW-1185">Reference proteome</keyword>
<feature type="domain" description="BIG2" evidence="5">
    <location>
        <begin position="655"/>
        <end position="732"/>
    </location>
</feature>
<feature type="signal peptide" evidence="4">
    <location>
        <begin position="1"/>
        <end position="25"/>
    </location>
</feature>
<feature type="region of interest" description="Disordered" evidence="3">
    <location>
        <begin position="1250"/>
        <end position="1305"/>
    </location>
</feature>
<keyword evidence="2" id="KW-0106">Calcium</keyword>
<dbReference type="Gene3D" id="3.20.20.80">
    <property type="entry name" value="Glycosidases"/>
    <property type="match status" value="1"/>
</dbReference>
<evidence type="ECO:0000256" key="2">
    <source>
        <dbReference type="ARBA" id="ARBA00022837"/>
    </source>
</evidence>
<accession>A0A2S0VNG0</accession>
<gene>
    <name evidence="6" type="ORF">C2869_04310</name>
</gene>
<evidence type="ECO:0000256" key="1">
    <source>
        <dbReference type="ARBA" id="ARBA00022729"/>
    </source>
</evidence>
<dbReference type="Proteomes" id="UP000244441">
    <property type="component" value="Chromosome"/>
</dbReference>
<reference evidence="6 7" key="1">
    <citation type="submission" date="2018-01" db="EMBL/GenBank/DDBJ databases">
        <title>Genome sequence of a Cantenovulum-like bacteria.</title>
        <authorList>
            <person name="Tan W.R."/>
            <person name="Lau N.-S."/>
            <person name="Go F."/>
            <person name="Amirul A.-A.A."/>
        </authorList>
    </citation>
    <scope>NUCLEOTIDE SEQUENCE [LARGE SCALE GENOMIC DNA]</scope>
    <source>
        <strain evidence="6 7">CCB-QB4</strain>
    </source>
</reference>
<dbReference type="PANTHER" id="PTHR10199">
    <property type="entry name" value="THROMBOSPONDIN"/>
    <property type="match status" value="1"/>
</dbReference>
<evidence type="ECO:0000256" key="4">
    <source>
        <dbReference type="SAM" id="SignalP"/>
    </source>
</evidence>
<protein>
    <recommendedName>
        <fullName evidence="5">BIG2 domain-containing protein</fullName>
    </recommendedName>
</protein>
<dbReference type="InterPro" id="IPR003343">
    <property type="entry name" value="Big_2"/>
</dbReference>
<dbReference type="KEGG" id="cate:C2869_04310"/>
<dbReference type="Pfam" id="PF18206">
    <property type="entry name" value="Porphyrn_cat_1"/>
    <property type="match status" value="1"/>
</dbReference>
<dbReference type="SUPFAM" id="SSF49373">
    <property type="entry name" value="Invasin/intimin cell-adhesion fragments"/>
    <property type="match status" value="1"/>
</dbReference>
<dbReference type="CDD" id="cd21510">
    <property type="entry name" value="agarase_cat"/>
    <property type="match status" value="1"/>
</dbReference>
<name>A0A2S0VNG0_9ALTE</name>
<dbReference type="Pfam" id="PF18040">
    <property type="entry name" value="BPA_C"/>
    <property type="match status" value="1"/>
</dbReference>
<dbReference type="Pfam" id="PF02412">
    <property type="entry name" value="TSP_3"/>
    <property type="match status" value="1"/>
</dbReference>
<dbReference type="SUPFAM" id="SSF103647">
    <property type="entry name" value="TSP type-3 repeat"/>
    <property type="match status" value="2"/>
</dbReference>
<dbReference type="Gene3D" id="2.60.120.1200">
    <property type="match status" value="1"/>
</dbReference>
<sequence>MTKTRLATWFATSALMAAPSALVNAQTETEINLNVKHSVSGVSQFDRRKYITLHSTTDSRYWDDIEDKLEYLANDLDVYMGRDNGSMVWHMNQVKQDPTRAGYADPVDIAARGQTNRNKYGAATSRHAFDDKADVMIGGQLSAFWYDHITKPCCGGEPWQVASGQASGEFMGHFLNEFYRNDGEDATQGHPRPRFIEVLNEPLYELVTASDHGSPLEVFEFHNEVAEGIRSVNDTTLIGGYTTAFPIFDERNFARWDERMKLFIDTSGQHMDYFSLHFYDFNQIWSKTAGGYVGPQNYKGGRMEATMDMIQQYSKLTLGEVKPFLISEYGGRDHTLENKGWSPERDWHDLKTINAMTMQYLEMPDQILKSIPFIVDKALWGTNAEGFAYGTRVVRQVKEEEGKTGDEWVFTDLVKFYELWANVKGTRVETRSSNPDVLLDTYVDQNKVYVIVSNLKPGEEKVYLNTFGQQDAQVQSVNIKHLHASAFNTPVLTETNQVSAPSAFDLGSEATAIIEYTFDRDIQINQTADETKYYASSYHQPITANQANTFAIDNVALGQYGDATLRLSFGRNHELSKQPVVTVNGTQIDVPFEYIGDDQRARDQYFGMTELAVPYDLLQEDNNISVTFGDTGGFVTSVTLEVLNFSADVRNKNATVSGAFVAPQQALLTVGKTVGLTASVSPFYATNGNYTFSSSDTAIATVTPEGLVTAVGQGTAYITVTTEEGNFTAQSVITVEEPVAASIKFDDVNTYRNSEYQSGTSMQVSTQYEAGTDQGVNNAGVIYYLRELRSNWSVVKDVVVTDKTVVTQQRGTSTVNIPLDGVTATADLEEGNFYYLFVKFTSTDGVTKTTGVRGINITAAPIVEPEFTFDDVAKYKTTAYQIGETLDVTTHYEAGTGAKISDEVGGIRYFLRELRPNWTVEKDVIVDDASAIGQQSGTSSVSIPLSSVTPTALLADGHFYYLFVRYVDTNGQAKTLSVFPITIEGELVEPSLTLDDASYYYTPFTQNSSITVTTNFEAGAGQTVAASKNGIRYFLREMRANWTVVRDVKVEDTSVIGVQTGVSTVTIPLTGLLPSDQLPEGHFYFLYALFDSTDGTTQRIGGVAPVTIIADFDGDGEADVVDNDDDNDGVIDALDAFPFNAIEWLDTDGDGIGNNADNDDDNDQVLDSADAFPLDATESIDTDGDGVGNNADLDDDGDNVGDLMDAFPLDKNEWLDTDGDGLGNNADADDDNDGVADVLDAFPLDATETIDTDADGIGNNADNDDDNDNVIDSEDLFPLDASESADFDSDGTGDNADNDDDNDGVEDALDHHLGLVSGNVFISGADSGIVNRVNANGVPLAVQISMADTECLANAKNSGQYNSCLSHALNSLKKQGDISGQEKGLLQSIVAKNK</sequence>
<dbReference type="SUPFAM" id="SSF51445">
    <property type="entry name" value="(Trans)glycosidases"/>
    <property type="match status" value="1"/>
</dbReference>
<dbReference type="Gene3D" id="4.10.1080.10">
    <property type="entry name" value="TSP type-3 repeat"/>
    <property type="match status" value="2"/>
</dbReference>
<feature type="chain" id="PRO_5015769924" description="BIG2 domain-containing protein" evidence="4">
    <location>
        <begin position="26"/>
        <end position="1394"/>
    </location>
</feature>
<organism evidence="6 7">
    <name type="scientific">Saccharobesus litoralis</name>
    <dbReference type="NCBI Taxonomy" id="2172099"/>
    <lineage>
        <taxon>Bacteria</taxon>
        <taxon>Pseudomonadati</taxon>
        <taxon>Pseudomonadota</taxon>
        <taxon>Gammaproteobacteria</taxon>
        <taxon>Alteromonadales</taxon>
        <taxon>Alteromonadaceae</taxon>
        <taxon>Saccharobesus</taxon>
    </lineage>
</organism>
<dbReference type="EMBL" id="CP026604">
    <property type="protein sequence ID" value="AWB65709.1"/>
    <property type="molecule type" value="Genomic_DNA"/>
</dbReference>
<dbReference type="InterPro" id="IPR041224">
    <property type="entry name" value="BPA_C"/>
</dbReference>
<dbReference type="InterPro" id="IPR008964">
    <property type="entry name" value="Invasin/intimin_cell_adhesion"/>
</dbReference>
<dbReference type="InterPro" id="IPR003367">
    <property type="entry name" value="Thrombospondin_3-like_rpt"/>
</dbReference>
<dbReference type="InterPro" id="IPR017853">
    <property type="entry name" value="GH"/>
</dbReference>
<proteinExistence type="predicted"/>
<dbReference type="Gene3D" id="2.60.40.1080">
    <property type="match status" value="1"/>
</dbReference>
<dbReference type="InterPro" id="IPR028974">
    <property type="entry name" value="TSP_type-3_rpt"/>
</dbReference>
<dbReference type="RefSeq" id="WP_108601783.1">
    <property type="nucleotide sequence ID" value="NZ_CP026604.1"/>
</dbReference>
<dbReference type="OrthoDB" id="6374680at2"/>
<evidence type="ECO:0000313" key="7">
    <source>
        <dbReference type="Proteomes" id="UP000244441"/>
    </source>
</evidence>
<evidence type="ECO:0000313" key="6">
    <source>
        <dbReference type="EMBL" id="AWB65709.1"/>
    </source>
</evidence>
<dbReference type="Pfam" id="PF02368">
    <property type="entry name" value="Big_2"/>
    <property type="match status" value="1"/>
</dbReference>
<feature type="compositionally biased region" description="Acidic residues" evidence="3">
    <location>
        <begin position="1262"/>
        <end position="1305"/>
    </location>
</feature>
<evidence type="ECO:0000256" key="3">
    <source>
        <dbReference type="SAM" id="MobiDB-lite"/>
    </source>
</evidence>
<dbReference type="GO" id="GO:0007155">
    <property type="term" value="P:cell adhesion"/>
    <property type="evidence" value="ECO:0007669"/>
    <property type="project" value="InterPro"/>
</dbReference>
<feature type="region of interest" description="Disordered" evidence="3">
    <location>
        <begin position="1176"/>
        <end position="1205"/>
    </location>
</feature>
<evidence type="ECO:0000259" key="5">
    <source>
        <dbReference type="SMART" id="SM00635"/>
    </source>
</evidence>
<dbReference type="InterPro" id="IPR040527">
    <property type="entry name" value="Beta-sand_Porphyrn"/>
</dbReference>